<sequence length="337" mass="36857">MSVLGGEQFAQQITIALTQAGIKVSGVLWNGTARSTSAVLKASGRALKKVPGIHTEPQGKMSLKKLQRSSGGDLHAQEIAPELVSRLKKDLKRRGLDFSLEKGKDGHTYFHFKGADVDTVRHAIAQVAAAIDRHYPDRDDPDTSLKSTEIERASEIEIEDHPGTASIDVDAVLDEPREWPLADDGIVAGETEIVEETVLEWINDTDLAPNVSLESTIPAHMMTYLGRDAQTQARILIGQAADKGWKSSQISQRLSSRPLPPAEKMFNPAKLILARLDDIASTTPPGLDRTEKILHSFEGTITPKTIKDRLTSKIEAKVKQHNTRPAPAPVKTRGLNR</sequence>
<dbReference type="InterPro" id="IPR024234">
    <property type="entry name" value="DUF3801"/>
</dbReference>
<dbReference type="Pfam" id="PF12687">
    <property type="entry name" value="DUF3801"/>
    <property type="match status" value="1"/>
</dbReference>
<dbReference type="Proteomes" id="UP000595053">
    <property type="component" value="Chromosome"/>
</dbReference>
<dbReference type="RefSeq" id="WP_197551086.1">
    <property type="nucleotide sequence ID" value="NZ_CP063213.1"/>
</dbReference>
<dbReference type="EMBL" id="CP063213">
    <property type="protein sequence ID" value="QOR45533.1"/>
    <property type="molecule type" value="Genomic_DNA"/>
</dbReference>
<evidence type="ECO:0000313" key="2">
    <source>
        <dbReference type="Proteomes" id="UP000595053"/>
    </source>
</evidence>
<proteinExistence type="predicted"/>
<keyword evidence="2" id="KW-1185">Reference proteome</keyword>
<accession>A0A7M1QUP5</accession>
<gene>
    <name evidence="1" type="ORF">INS88_09805</name>
</gene>
<accession>A0A8A5UD13</accession>
<reference evidence="1 2" key="1">
    <citation type="submission" date="2020-10" db="EMBL/GenBank/DDBJ databases">
        <title>Trueperella pecoris sp. nov. isolated from bovine and porcine specimens.</title>
        <authorList>
            <person name="Schoenecker L."/>
            <person name="Schnydrig P."/>
            <person name="Brodard I."/>
            <person name="Thomann A."/>
            <person name="Hemphill A."/>
            <person name="Rodriguez-Campos S."/>
            <person name="Perreten V."/>
            <person name="Jores J."/>
            <person name="Kittl S."/>
        </authorList>
    </citation>
    <scope>NUCLEOTIDE SEQUENCE [LARGE SCALE GENOMIC DNA]</scope>
    <source>
        <strain evidence="1 2">15A0121</strain>
    </source>
</reference>
<organism evidence="1 2">
    <name type="scientific">Trueperella pecoris</name>
    <dbReference type="NCBI Taxonomy" id="2733571"/>
    <lineage>
        <taxon>Bacteria</taxon>
        <taxon>Bacillati</taxon>
        <taxon>Actinomycetota</taxon>
        <taxon>Actinomycetes</taxon>
        <taxon>Actinomycetales</taxon>
        <taxon>Actinomycetaceae</taxon>
        <taxon>Trueperella</taxon>
    </lineage>
</organism>
<dbReference type="AlphaFoldDB" id="A0A7M1QUP5"/>
<name>A0A7M1QUP5_9ACTO</name>
<evidence type="ECO:0000313" key="1">
    <source>
        <dbReference type="EMBL" id="QOR45533.1"/>
    </source>
</evidence>
<protein>
    <submittedName>
        <fullName evidence="1">PcfB family protein</fullName>
    </submittedName>
</protein>